<feature type="domain" description="HDOD" evidence="1">
    <location>
        <begin position="20"/>
        <end position="217"/>
    </location>
</feature>
<protein>
    <submittedName>
        <fullName evidence="2">Putative signal transduction protein</fullName>
    </submittedName>
</protein>
<evidence type="ECO:0000313" key="2">
    <source>
        <dbReference type="EMBL" id="EFL51009.1"/>
    </source>
</evidence>
<dbReference type="Gene3D" id="1.10.3210.10">
    <property type="entry name" value="Hypothetical protein af1432"/>
    <property type="match status" value="1"/>
</dbReference>
<dbReference type="InterPro" id="IPR052340">
    <property type="entry name" value="RNase_Y/CdgJ"/>
</dbReference>
<reference evidence="2 3" key="1">
    <citation type="submission" date="2010-08" db="EMBL/GenBank/DDBJ databases">
        <title>The draft genome of Desulfovibrio fructosovorans JJ.</title>
        <authorList>
            <consortium name="US DOE Joint Genome Institute (JGI-PGF)"/>
            <person name="Lucas S."/>
            <person name="Copeland A."/>
            <person name="Lapidus A."/>
            <person name="Cheng J.-F."/>
            <person name="Bruce D."/>
            <person name="Goodwin L."/>
            <person name="Pitluck S."/>
            <person name="Land M.L."/>
            <person name="Hauser L."/>
            <person name="Chang Y.-J."/>
            <person name="Jeffries C."/>
            <person name="Wall J.D."/>
            <person name="Stahl D.A."/>
            <person name="Arkin A.P."/>
            <person name="Dehal P."/>
            <person name="Stolyar S.M."/>
            <person name="Hazen T.C."/>
            <person name="Woyke T.J."/>
        </authorList>
    </citation>
    <scope>NUCLEOTIDE SEQUENCE [LARGE SCALE GENOMIC DNA]</scope>
    <source>
        <strain evidence="2 3">JJ</strain>
    </source>
</reference>
<dbReference type="PANTHER" id="PTHR33525">
    <property type="match status" value="1"/>
</dbReference>
<dbReference type="PROSITE" id="PS51833">
    <property type="entry name" value="HDOD"/>
    <property type="match status" value="1"/>
</dbReference>
<proteinExistence type="predicted"/>
<evidence type="ECO:0000259" key="1">
    <source>
        <dbReference type="PROSITE" id="PS51833"/>
    </source>
</evidence>
<keyword evidence="3" id="KW-1185">Reference proteome</keyword>
<name>E1JX44_SOLFR</name>
<dbReference type="PANTHER" id="PTHR33525:SF3">
    <property type="entry name" value="RIBONUCLEASE Y"/>
    <property type="match status" value="1"/>
</dbReference>
<accession>E1JX44</accession>
<organism evidence="2 3">
    <name type="scientific">Solidesulfovibrio fructosivorans JJ]</name>
    <dbReference type="NCBI Taxonomy" id="596151"/>
    <lineage>
        <taxon>Bacteria</taxon>
        <taxon>Pseudomonadati</taxon>
        <taxon>Thermodesulfobacteriota</taxon>
        <taxon>Desulfovibrionia</taxon>
        <taxon>Desulfovibrionales</taxon>
        <taxon>Desulfovibrionaceae</taxon>
        <taxon>Solidesulfovibrio</taxon>
    </lineage>
</organism>
<dbReference type="InterPro" id="IPR003607">
    <property type="entry name" value="HD/PDEase_dom"/>
</dbReference>
<dbReference type="RefSeq" id="WP_005993769.1">
    <property type="nucleotide sequence ID" value="NZ_AECZ01000013.1"/>
</dbReference>
<dbReference type="STRING" id="596151.DesfrDRAFT_2168"/>
<dbReference type="eggNOG" id="COG1639">
    <property type="taxonomic scope" value="Bacteria"/>
</dbReference>
<dbReference type="InterPro" id="IPR013976">
    <property type="entry name" value="HDOD"/>
</dbReference>
<dbReference type="InterPro" id="IPR006675">
    <property type="entry name" value="HDIG_dom"/>
</dbReference>
<comment type="caution">
    <text evidence="2">The sequence shown here is derived from an EMBL/GenBank/DDBJ whole genome shotgun (WGS) entry which is preliminary data.</text>
</comment>
<dbReference type="EMBL" id="AECZ01000013">
    <property type="protein sequence ID" value="EFL51009.1"/>
    <property type="molecule type" value="Genomic_DNA"/>
</dbReference>
<dbReference type="Proteomes" id="UP000006250">
    <property type="component" value="Unassembled WGS sequence"/>
</dbReference>
<gene>
    <name evidence="2" type="ORF">DesfrDRAFT_2168</name>
</gene>
<dbReference type="SUPFAM" id="SSF109604">
    <property type="entry name" value="HD-domain/PDEase-like"/>
    <property type="match status" value="1"/>
</dbReference>
<dbReference type="OrthoDB" id="9803649at2"/>
<dbReference type="NCBIfam" id="TIGR00277">
    <property type="entry name" value="HDIG"/>
    <property type="match status" value="1"/>
</dbReference>
<dbReference type="Pfam" id="PF08668">
    <property type="entry name" value="HDOD"/>
    <property type="match status" value="1"/>
</dbReference>
<dbReference type="AlphaFoldDB" id="E1JX44"/>
<evidence type="ECO:0000313" key="3">
    <source>
        <dbReference type="Proteomes" id="UP000006250"/>
    </source>
</evidence>
<dbReference type="CDD" id="cd00077">
    <property type="entry name" value="HDc"/>
    <property type="match status" value="1"/>
</dbReference>
<sequence>MNQERAQRFLLELPAVRDDLPFSPALLTRLFRLTDENGASPLEAIADAIAEDQGLSARMLGLANSAFYGLQAEVGTVARAVAVLGLREVRGLILALGMRGLASARPLPPGFALSPYLEHQLSVAVAAMELARETGVMDPDDAFTAGVLHDLGKLITALYRPDDWLAEARLVAAGPLAWHEAEELHWGLDHGLIGAMVLASWNLPPRLTEPVNWHHAPDAAPEHSEPCRLLGLADACVHERTGHPLPDGDRIAPLAPGVGIKPDTAREATDSALAARQPGLLAAALA</sequence>